<dbReference type="RefSeq" id="WP_183123072.1">
    <property type="nucleotide sequence ID" value="NZ_JACJHR010000005.1"/>
</dbReference>
<evidence type="ECO:0000313" key="10">
    <source>
        <dbReference type="Proteomes" id="UP000550260"/>
    </source>
</evidence>
<feature type="transmembrane region" description="Helical" evidence="8">
    <location>
        <begin position="278"/>
        <end position="304"/>
    </location>
</feature>
<feature type="transmembrane region" description="Helical" evidence="8">
    <location>
        <begin position="46"/>
        <end position="64"/>
    </location>
</feature>
<evidence type="ECO:0000313" key="9">
    <source>
        <dbReference type="EMBL" id="MBB2498525.1"/>
    </source>
</evidence>
<evidence type="ECO:0000256" key="1">
    <source>
        <dbReference type="ARBA" id="ARBA00004127"/>
    </source>
</evidence>
<feature type="transmembrane region" description="Helical" evidence="8">
    <location>
        <begin position="133"/>
        <end position="161"/>
    </location>
</feature>
<reference evidence="9 10" key="1">
    <citation type="submission" date="2020-08" db="EMBL/GenBank/DDBJ databases">
        <title>Amycolatopsis echigonensis JCM 21831.</title>
        <authorList>
            <person name="Tedsree N."/>
            <person name="Kuncharoen N."/>
            <person name="Likhitwitayawuid K."/>
            <person name="Tanasupawat S."/>
        </authorList>
    </citation>
    <scope>NUCLEOTIDE SEQUENCE [LARGE SCALE GENOMIC DNA]</scope>
    <source>
        <strain evidence="9 10">JCM 21831</strain>
    </source>
</reference>
<name>A0A8E2B044_9PSEU</name>
<keyword evidence="6 8" id="KW-1133">Transmembrane helix</keyword>
<feature type="transmembrane region" description="Helical" evidence="8">
    <location>
        <begin position="21"/>
        <end position="40"/>
    </location>
</feature>
<evidence type="ECO:0000256" key="4">
    <source>
        <dbReference type="ARBA" id="ARBA00022596"/>
    </source>
</evidence>
<feature type="transmembrane region" description="Helical" evidence="8">
    <location>
        <begin position="91"/>
        <end position="113"/>
    </location>
</feature>
<evidence type="ECO:0000256" key="6">
    <source>
        <dbReference type="ARBA" id="ARBA00022989"/>
    </source>
</evidence>
<dbReference type="Proteomes" id="UP000550260">
    <property type="component" value="Unassembled WGS sequence"/>
</dbReference>
<keyword evidence="3 8" id="KW-0813">Transport</keyword>
<dbReference type="NCBIfam" id="TIGR00802">
    <property type="entry name" value="nico"/>
    <property type="match status" value="1"/>
</dbReference>
<feature type="transmembrane region" description="Helical" evidence="8">
    <location>
        <begin position="202"/>
        <end position="225"/>
    </location>
</feature>
<accession>A0A8E2B044</accession>
<feature type="transmembrane region" description="Helical" evidence="8">
    <location>
        <begin position="237"/>
        <end position="257"/>
    </location>
</feature>
<proteinExistence type="inferred from homology"/>
<dbReference type="GO" id="GO:0015099">
    <property type="term" value="F:nickel cation transmembrane transporter activity"/>
    <property type="evidence" value="ECO:0007669"/>
    <property type="project" value="UniProtKB-UniRule"/>
</dbReference>
<evidence type="ECO:0000256" key="2">
    <source>
        <dbReference type="ARBA" id="ARBA00010892"/>
    </source>
</evidence>
<keyword evidence="4" id="KW-0533">Nickel</keyword>
<dbReference type="Pfam" id="PF03824">
    <property type="entry name" value="NicO"/>
    <property type="match status" value="1"/>
</dbReference>
<comment type="subcellular location">
    <subcellularLocation>
        <location evidence="8">Cell membrane</location>
        <topology evidence="8">Multi-pass membrane protein</topology>
    </subcellularLocation>
    <subcellularLocation>
        <location evidence="1">Endomembrane system</location>
        <topology evidence="1">Multi-pass membrane protein</topology>
    </subcellularLocation>
</comment>
<comment type="similarity">
    <text evidence="2 8">Belongs to the NiCoT transporter (TC 2.A.52) family.</text>
</comment>
<dbReference type="InterPro" id="IPR011541">
    <property type="entry name" value="Ni/Co_transpt_high_affinity"/>
</dbReference>
<keyword evidence="5 8" id="KW-0812">Transmembrane</keyword>
<dbReference type="AlphaFoldDB" id="A0A8E2B044"/>
<comment type="caution">
    <text evidence="9">The sequence shown here is derived from an EMBL/GenBank/DDBJ whole genome shotgun (WGS) entry which is preliminary data.</text>
</comment>
<feature type="transmembrane region" description="Helical" evidence="8">
    <location>
        <begin position="324"/>
        <end position="344"/>
    </location>
</feature>
<dbReference type="GO" id="GO:0005886">
    <property type="term" value="C:plasma membrane"/>
    <property type="evidence" value="ECO:0007669"/>
    <property type="project" value="UniProtKB-SubCell"/>
</dbReference>
<dbReference type="PANTHER" id="PTHR31611:SF0">
    <property type="entry name" value="HIGH-AFFINITY NICKEL TRANSPORT PROTEIN NIC1"/>
    <property type="match status" value="1"/>
</dbReference>
<dbReference type="GO" id="GO:0012505">
    <property type="term" value="C:endomembrane system"/>
    <property type="evidence" value="ECO:0007669"/>
    <property type="project" value="UniProtKB-SubCell"/>
</dbReference>
<evidence type="ECO:0000256" key="8">
    <source>
        <dbReference type="RuleBase" id="RU362101"/>
    </source>
</evidence>
<organism evidence="9 10">
    <name type="scientific">Amycolatopsis echigonensis</name>
    <dbReference type="NCBI Taxonomy" id="2576905"/>
    <lineage>
        <taxon>Bacteria</taxon>
        <taxon>Bacillati</taxon>
        <taxon>Actinomycetota</taxon>
        <taxon>Actinomycetes</taxon>
        <taxon>Pseudonocardiales</taxon>
        <taxon>Pseudonocardiaceae</taxon>
        <taxon>Amycolatopsis</taxon>
    </lineage>
</organism>
<dbReference type="InterPro" id="IPR004688">
    <property type="entry name" value="Ni/Co_transpt"/>
</dbReference>
<evidence type="ECO:0000256" key="3">
    <source>
        <dbReference type="ARBA" id="ARBA00022448"/>
    </source>
</evidence>
<evidence type="ECO:0000256" key="7">
    <source>
        <dbReference type="ARBA" id="ARBA00023136"/>
    </source>
</evidence>
<gene>
    <name evidence="9" type="ORF">H5411_05165</name>
</gene>
<dbReference type="EMBL" id="JACJHR010000005">
    <property type="protein sequence ID" value="MBB2498525.1"/>
    <property type="molecule type" value="Genomic_DNA"/>
</dbReference>
<protein>
    <recommendedName>
        <fullName evidence="8">Nickel/cobalt efflux system</fullName>
    </recommendedName>
</protein>
<sequence length="382" mass="41138">MSPAHRPRLSRREWTHVGGMAAFIALLHLVGWGVLLLVVVPGHYRLGAGVFGVGTGVTAYLLGLRHAFDADHIAAIDNTTRKLIAEGRRPLSVGFWFSLGHSTVVVVLTLLLASGVRALGVELTDGDSPLRQYGGLVGTLVSGGFLWLLGIVNLVVLAGIVRVFRRMRRGEYDEHALDTHLENRGFLNRILRRAMRAVSRPWQIYPIGVLFGLGFDTVSEIALLVLAGTSVGAGLPWYAVMCLPVLFAAGMSLLDTIDGSFMNLAYGWALSQPLRKVYYNLTLTGLSVAAALLIGTVELLSVLADKLGFTGGLWDWVTGLDVNRLGFGIAGLFALGWLCAIGVWKLGRLEDKWQRAPEAGRGPVPAGQAAPAEAAVTCRNRR</sequence>
<evidence type="ECO:0000256" key="5">
    <source>
        <dbReference type="ARBA" id="ARBA00022692"/>
    </source>
</evidence>
<dbReference type="PANTHER" id="PTHR31611">
    <property type="entry name" value="HIGH-AFFINITY NICKEL TRANSPORT PROTEIN NIC1"/>
    <property type="match status" value="1"/>
</dbReference>
<keyword evidence="7 8" id="KW-0472">Membrane</keyword>